<dbReference type="EMBL" id="BART01001078">
    <property type="protein sequence ID" value="GAG61811.1"/>
    <property type="molecule type" value="Genomic_DNA"/>
</dbReference>
<comment type="caution">
    <text evidence="11">The sequence shown here is derived from an EMBL/GenBank/DDBJ whole genome shotgun (WGS) entry which is preliminary data.</text>
</comment>
<evidence type="ECO:0000256" key="1">
    <source>
        <dbReference type="ARBA" id="ARBA00022448"/>
    </source>
</evidence>
<keyword evidence="7 9" id="KW-0472">Membrane</keyword>
<dbReference type="GO" id="GO:0015031">
    <property type="term" value="P:protein transport"/>
    <property type="evidence" value="ECO:0007669"/>
    <property type="project" value="UniProtKB-KW"/>
</dbReference>
<proteinExistence type="predicted"/>
<accession>X1APM0</accession>
<feature type="non-terminal residue" evidence="11">
    <location>
        <position position="325"/>
    </location>
</feature>
<protein>
    <recommendedName>
        <fullName evidence="10">SecDF P1 head subdomain domain-containing protein</fullName>
    </recommendedName>
</protein>
<dbReference type="GO" id="GO:0005886">
    <property type="term" value="C:plasma membrane"/>
    <property type="evidence" value="ECO:0007669"/>
    <property type="project" value="TreeGrafter"/>
</dbReference>
<organism evidence="11">
    <name type="scientific">marine sediment metagenome</name>
    <dbReference type="NCBI Taxonomy" id="412755"/>
    <lineage>
        <taxon>unclassified sequences</taxon>
        <taxon>metagenomes</taxon>
        <taxon>ecological metagenomes</taxon>
    </lineage>
</organism>
<evidence type="ECO:0000256" key="4">
    <source>
        <dbReference type="ARBA" id="ARBA00022927"/>
    </source>
</evidence>
<evidence type="ECO:0000256" key="3">
    <source>
        <dbReference type="ARBA" id="ARBA00022692"/>
    </source>
</evidence>
<sequence>MDESKRILVQLPKIDNLESIISVIKNRGYLELKVVKGIDIGLKYIEKKEEESPKAEEEMKDKDKETIDGGVKISPEEIEQTTSRILDKLKEQLGEENIEYEKISDLEFNLKLKGANLQNTYIVILQLIMGEISESETIERIEITKYDPIYGDTVAISGHLKDVKPIPAQRGYQEMKNSVILNLDKELEKRFKSLLEQNIGDDLSIVLDGAFRTITDISEETIPTEEANLIYIPNIETFEEAENITTMLQTGTLPINFKIDNKIDVGPTLGEDIVYKSLITIYVGFALLLVSMLIYYRGLGLVSVISLVLFLIPLFSLMTLAKVML</sequence>
<feature type="domain" description="SecDF P1 head subdomain" evidence="10">
    <location>
        <begin position="159"/>
        <end position="255"/>
    </location>
</feature>
<evidence type="ECO:0000259" key="10">
    <source>
        <dbReference type="Pfam" id="PF22599"/>
    </source>
</evidence>
<dbReference type="Gene3D" id="3.30.1360.200">
    <property type="match status" value="1"/>
</dbReference>
<keyword evidence="2" id="KW-1003">Cell membrane</keyword>
<dbReference type="AlphaFoldDB" id="X1APM0"/>
<feature type="coiled-coil region" evidence="8">
    <location>
        <begin position="45"/>
        <end position="106"/>
    </location>
</feature>
<dbReference type="PANTHER" id="PTHR30081:SF1">
    <property type="entry name" value="PROTEIN TRANSLOCASE SUBUNIT SECD"/>
    <property type="match status" value="1"/>
</dbReference>
<keyword evidence="8" id="KW-0175">Coiled coil</keyword>
<evidence type="ECO:0000313" key="11">
    <source>
        <dbReference type="EMBL" id="GAG61811.1"/>
    </source>
</evidence>
<feature type="transmembrane region" description="Helical" evidence="9">
    <location>
        <begin position="273"/>
        <end position="295"/>
    </location>
</feature>
<dbReference type="InterPro" id="IPR054384">
    <property type="entry name" value="SecDF_P1_head"/>
</dbReference>
<keyword evidence="3 9" id="KW-0812">Transmembrane</keyword>
<name>X1APM0_9ZZZZ</name>
<evidence type="ECO:0000256" key="5">
    <source>
        <dbReference type="ARBA" id="ARBA00022989"/>
    </source>
</evidence>
<gene>
    <name evidence="11" type="ORF">S01H4_04127</name>
</gene>
<dbReference type="InterPro" id="IPR022813">
    <property type="entry name" value="SecD/SecF_arch_bac"/>
</dbReference>
<evidence type="ECO:0000256" key="7">
    <source>
        <dbReference type="ARBA" id="ARBA00023136"/>
    </source>
</evidence>
<dbReference type="Pfam" id="PF22599">
    <property type="entry name" value="SecDF_P1_head"/>
    <property type="match status" value="1"/>
</dbReference>
<evidence type="ECO:0000256" key="2">
    <source>
        <dbReference type="ARBA" id="ARBA00022475"/>
    </source>
</evidence>
<feature type="transmembrane region" description="Helical" evidence="9">
    <location>
        <begin position="301"/>
        <end position="321"/>
    </location>
</feature>
<evidence type="ECO:0000256" key="9">
    <source>
        <dbReference type="SAM" id="Phobius"/>
    </source>
</evidence>
<keyword evidence="1" id="KW-0813">Transport</keyword>
<evidence type="ECO:0000256" key="8">
    <source>
        <dbReference type="SAM" id="Coils"/>
    </source>
</evidence>
<reference evidence="11" key="1">
    <citation type="journal article" date="2014" name="Front. Microbiol.">
        <title>High frequency of phylogenetically diverse reductive dehalogenase-homologous genes in deep subseafloor sedimentary metagenomes.</title>
        <authorList>
            <person name="Kawai M."/>
            <person name="Futagami T."/>
            <person name="Toyoda A."/>
            <person name="Takaki Y."/>
            <person name="Nishi S."/>
            <person name="Hori S."/>
            <person name="Arai W."/>
            <person name="Tsubouchi T."/>
            <person name="Morono Y."/>
            <person name="Uchiyama I."/>
            <person name="Ito T."/>
            <person name="Fujiyama A."/>
            <person name="Inagaki F."/>
            <person name="Takami H."/>
        </authorList>
    </citation>
    <scope>NUCLEOTIDE SEQUENCE</scope>
    <source>
        <strain evidence="11">Expedition CK06-06</strain>
    </source>
</reference>
<evidence type="ECO:0000256" key="6">
    <source>
        <dbReference type="ARBA" id="ARBA00023010"/>
    </source>
</evidence>
<keyword evidence="5 9" id="KW-1133">Transmembrane helix</keyword>
<dbReference type="PANTHER" id="PTHR30081">
    <property type="entry name" value="PROTEIN-EXPORT MEMBRANE PROTEIN SEC"/>
    <property type="match status" value="1"/>
</dbReference>
<keyword evidence="4" id="KW-0653">Protein transport</keyword>
<dbReference type="Gene3D" id="3.30.70.3220">
    <property type="match status" value="1"/>
</dbReference>
<keyword evidence="6" id="KW-0811">Translocation</keyword>